<keyword evidence="2" id="KW-0560">Oxidoreductase</keyword>
<evidence type="ECO:0000313" key="5">
    <source>
        <dbReference type="EMBL" id="QSI75873.1"/>
    </source>
</evidence>
<dbReference type="EMBL" id="CP071060">
    <property type="protein sequence ID" value="QSI75873.1"/>
    <property type="molecule type" value="Genomic_DNA"/>
</dbReference>
<reference evidence="5 6" key="1">
    <citation type="submission" date="2021-02" db="EMBL/GenBank/DDBJ databases">
        <title>Niveibacterium changnyeongensis HC41.</title>
        <authorList>
            <person name="Kang M."/>
        </authorList>
    </citation>
    <scope>NUCLEOTIDE SEQUENCE [LARGE SCALE GENOMIC DNA]</scope>
    <source>
        <strain evidence="5 6">HC41</strain>
    </source>
</reference>
<dbReference type="InterPro" id="IPR050984">
    <property type="entry name" value="Gfo/Idh/MocA_domain"/>
</dbReference>
<keyword evidence="6" id="KW-1185">Reference proteome</keyword>
<evidence type="ECO:0000256" key="2">
    <source>
        <dbReference type="ARBA" id="ARBA00023002"/>
    </source>
</evidence>
<dbReference type="InterPro" id="IPR036291">
    <property type="entry name" value="NAD(P)-bd_dom_sf"/>
</dbReference>
<dbReference type="Proteomes" id="UP000663570">
    <property type="component" value="Chromosome"/>
</dbReference>
<protein>
    <submittedName>
        <fullName evidence="5">Gfo/Idh/MocA family oxidoreductase</fullName>
    </submittedName>
</protein>
<feature type="domain" description="GFO/IDH/MocA-like oxidoreductase" evidence="4">
    <location>
        <begin position="136"/>
        <end position="250"/>
    </location>
</feature>
<sequence length="325" mass="35559">MNTTVGATVKWGVLGAARIAEQALIPAIRAAGGHVAALGCRDLQRGQAYAQRNGIPHTMGYLDLVQNADVDAVYIALHNAAHLPWALAALAAGKHVLCEKPLTLNARQVAQLQAAQRIHGRFAMEAFMYRFHPAIEQLHALVRDGAIGQPRVMRGAFAFVLDRPEDVRWDPAMGGGALYDVGCYPLDLMRQLTGEQPDVLAAQASYTDRGVDHALSALLRFGDATAHMDCGFSLPFHQGFEVLGAHGALRVDQPFLNKDRDVVLWHDAHAHRFPPTDAYVRMVSHFQRAIRVEEPLRYPLDDALAQAETLDRVFLAMEPAPTGAM</sequence>
<evidence type="ECO:0000256" key="1">
    <source>
        <dbReference type="ARBA" id="ARBA00010928"/>
    </source>
</evidence>
<accession>A0ABX7M3X2</accession>
<dbReference type="InterPro" id="IPR055170">
    <property type="entry name" value="GFO_IDH_MocA-like_dom"/>
</dbReference>
<dbReference type="PANTHER" id="PTHR22604:SF105">
    <property type="entry name" value="TRANS-1,2-DIHYDROBENZENE-1,2-DIOL DEHYDROGENASE"/>
    <property type="match status" value="1"/>
</dbReference>
<gene>
    <name evidence="5" type="ORF">JY500_15490</name>
</gene>
<comment type="similarity">
    <text evidence="1">Belongs to the Gfo/Idh/MocA family.</text>
</comment>
<evidence type="ECO:0000259" key="3">
    <source>
        <dbReference type="Pfam" id="PF01408"/>
    </source>
</evidence>
<dbReference type="PANTHER" id="PTHR22604">
    <property type="entry name" value="OXIDOREDUCTASES"/>
    <property type="match status" value="1"/>
</dbReference>
<proteinExistence type="inferred from homology"/>
<evidence type="ECO:0000313" key="6">
    <source>
        <dbReference type="Proteomes" id="UP000663570"/>
    </source>
</evidence>
<evidence type="ECO:0000259" key="4">
    <source>
        <dbReference type="Pfam" id="PF22725"/>
    </source>
</evidence>
<dbReference type="Pfam" id="PF01408">
    <property type="entry name" value="GFO_IDH_MocA"/>
    <property type="match status" value="1"/>
</dbReference>
<feature type="domain" description="Gfo/Idh/MocA-like oxidoreductase N-terminal" evidence="3">
    <location>
        <begin position="10"/>
        <end position="124"/>
    </location>
</feature>
<organism evidence="5 6">
    <name type="scientific">Niveibacterium microcysteis</name>
    <dbReference type="NCBI Taxonomy" id="2811415"/>
    <lineage>
        <taxon>Bacteria</taxon>
        <taxon>Pseudomonadati</taxon>
        <taxon>Pseudomonadota</taxon>
        <taxon>Betaproteobacteria</taxon>
        <taxon>Rhodocyclales</taxon>
        <taxon>Rhodocyclaceae</taxon>
        <taxon>Niveibacterium</taxon>
    </lineage>
</organism>
<dbReference type="SUPFAM" id="SSF51735">
    <property type="entry name" value="NAD(P)-binding Rossmann-fold domains"/>
    <property type="match status" value="1"/>
</dbReference>
<dbReference type="RefSeq" id="WP_206253722.1">
    <property type="nucleotide sequence ID" value="NZ_CP071060.1"/>
</dbReference>
<dbReference type="Gene3D" id="3.30.360.10">
    <property type="entry name" value="Dihydrodipicolinate Reductase, domain 2"/>
    <property type="match status" value="1"/>
</dbReference>
<name>A0ABX7M3X2_9RHOO</name>
<dbReference type="Pfam" id="PF22725">
    <property type="entry name" value="GFO_IDH_MocA_C3"/>
    <property type="match status" value="1"/>
</dbReference>
<dbReference type="InterPro" id="IPR000683">
    <property type="entry name" value="Gfo/Idh/MocA-like_OxRdtase_N"/>
</dbReference>
<dbReference type="Gene3D" id="3.40.50.720">
    <property type="entry name" value="NAD(P)-binding Rossmann-like Domain"/>
    <property type="match status" value="1"/>
</dbReference>
<dbReference type="SUPFAM" id="SSF55347">
    <property type="entry name" value="Glyceraldehyde-3-phosphate dehydrogenase-like, C-terminal domain"/>
    <property type="match status" value="1"/>
</dbReference>